<dbReference type="GO" id="GO:0016887">
    <property type="term" value="F:ATP hydrolysis activity"/>
    <property type="evidence" value="ECO:0007669"/>
    <property type="project" value="InterPro"/>
</dbReference>
<proteinExistence type="inferred from homology"/>
<evidence type="ECO:0000256" key="9">
    <source>
        <dbReference type="SAM" id="Phobius"/>
    </source>
</evidence>
<dbReference type="Proteomes" id="UP000249177">
    <property type="component" value="Unassembled WGS sequence"/>
</dbReference>
<accession>A0A2W7TWH9</accession>
<dbReference type="Gene3D" id="3.40.1110.10">
    <property type="entry name" value="Calcium-transporting ATPase, cytoplasmic domain N"/>
    <property type="match status" value="1"/>
</dbReference>
<feature type="transmembrane region" description="Helical" evidence="9">
    <location>
        <begin position="846"/>
        <end position="865"/>
    </location>
</feature>
<dbReference type="EMBL" id="QKXH01000007">
    <property type="protein sequence ID" value="PZX93110.1"/>
    <property type="molecule type" value="Genomic_DNA"/>
</dbReference>
<feature type="transmembrane region" description="Helical" evidence="9">
    <location>
        <begin position="728"/>
        <end position="750"/>
    </location>
</feature>
<feature type="transmembrane region" description="Helical" evidence="9">
    <location>
        <begin position="810"/>
        <end position="826"/>
    </location>
</feature>
<evidence type="ECO:0000313" key="12">
    <source>
        <dbReference type="Proteomes" id="UP000249177"/>
    </source>
</evidence>
<dbReference type="GO" id="GO:0006883">
    <property type="term" value="P:intracellular sodium ion homeostasis"/>
    <property type="evidence" value="ECO:0007669"/>
    <property type="project" value="TreeGrafter"/>
</dbReference>
<dbReference type="SFLD" id="SFLDS00003">
    <property type="entry name" value="Haloacid_Dehalogenase"/>
    <property type="match status" value="1"/>
</dbReference>
<evidence type="ECO:0000256" key="4">
    <source>
        <dbReference type="ARBA" id="ARBA00022741"/>
    </source>
</evidence>
<dbReference type="InterPro" id="IPR059000">
    <property type="entry name" value="ATPase_P-type_domA"/>
</dbReference>
<evidence type="ECO:0000256" key="3">
    <source>
        <dbReference type="ARBA" id="ARBA00022692"/>
    </source>
</evidence>
<feature type="transmembrane region" description="Helical" evidence="9">
    <location>
        <begin position="51"/>
        <end position="74"/>
    </location>
</feature>
<comment type="caution">
    <text evidence="11">The sequence shown here is derived from an EMBL/GenBank/DDBJ whole genome shotgun (WGS) entry which is preliminary data.</text>
</comment>
<dbReference type="InterPro" id="IPR044492">
    <property type="entry name" value="P_typ_ATPase_HD_dom"/>
</dbReference>
<dbReference type="SUPFAM" id="SSF56784">
    <property type="entry name" value="HAD-like"/>
    <property type="match status" value="1"/>
</dbReference>
<comment type="subcellular location">
    <subcellularLocation>
        <location evidence="1">Membrane</location>
        <topology evidence="1">Multi-pass membrane protein</topology>
    </subcellularLocation>
</comment>
<organism evidence="11 12">
    <name type="scientific">Flavobacterium aquariorum</name>
    <dbReference type="NCBI Taxonomy" id="2217670"/>
    <lineage>
        <taxon>Bacteria</taxon>
        <taxon>Pseudomonadati</taxon>
        <taxon>Bacteroidota</taxon>
        <taxon>Flavobacteriia</taxon>
        <taxon>Flavobacteriales</taxon>
        <taxon>Flavobacteriaceae</taxon>
        <taxon>Flavobacterium</taxon>
    </lineage>
</organism>
<dbReference type="OrthoDB" id="1521937at2"/>
<dbReference type="SFLD" id="SFLDF00027">
    <property type="entry name" value="p-type_atpase"/>
    <property type="match status" value="1"/>
</dbReference>
<dbReference type="SUPFAM" id="SSF81653">
    <property type="entry name" value="Calcium ATPase, transduction domain A"/>
    <property type="match status" value="1"/>
</dbReference>
<dbReference type="NCBIfam" id="TIGR01494">
    <property type="entry name" value="ATPase_P-type"/>
    <property type="match status" value="2"/>
</dbReference>
<dbReference type="GO" id="GO:1990573">
    <property type="term" value="P:potassium ion import across plasma membrane"/>
    <property type="evidence" value="ECO:0007669"/>
    <property type="project" value="TreeGrafter"/>
</dbReference>
<dbReference type="PRINTS" id="PR00120">
    <property type="entry name" value="HATPASE"/>
</dbReference>
<dbReference type="InterPro" id="IPR004014">
    <property type="entry name" value="ATPase_P-typ_cation-transptr_N"/>
</dbReference>
<keyword evidence="3 9" id="KW-0812">Transmembrane</keyword>
<dbReference type="Gene3D" id="3.40.50.1000">
    <property type="entry name" value="HAD superfamily/HAD-like"/>
    <property type="match status" value="1"/>
</dbReference>
<dbReference type="SMART" id="SM00831">
    <property type="entry name" value="Cation_ATPase_N"/>
    <property type="match status" value="1"/>
</dbReference>
<dbReference type="GO" id="GO:0036376">
    <property type="term" value="P:sodium ion export across plasma membrane"/>
    <property type="evidence" value="ECO:0007669"/>
    <property type="project" value="TreeGrafter"/>
</dbReference>
<feature type="transmembrane region" description="Helical" evidence="9">
    <location>
        <begin position="245"/>
        <end position="263"/>
    </location>
</feature>
<evidence type="ECO:0000256" key="1">
    <source>
        <dbReference type="ARBA" id="ARBA00004141"/>
    </source>
</evidence>
<dbReference type="GO" id="GO:0005886">
    <property type="term" value="C:plasma membrane"/>
    <property type="evidence" value="ECO:0007669"/>
    <property type="project" value="TreeGrafter"/>
</dbReference>
<keyword evidence="8 9" id="KW-0472">Membrane</keyword>
<dbReference type="SUPFAM" id="SSF81660">
    <property type="entry name" value="Metal cation-transporting ATPase, ATP-binding domain N"/>
    <property type="match status" value="1"/>
</dbReference>
<evidence type="ECO:0000256" key="6">
    <source>
        <dbReference type="ARBA" id="ARBA00022967"/>
    </source>
</evidence>
<reference evidence="11 12" key="1">
    <citation type="submission" date="2018-06" db="EMBL/GenBank/DDBJ databases">
        <title>Flavobacterium sp IMCC34762, genome.</title>
        <authorList>
            <person name="Joung Y."/>
            <person name="Cho J."/>
            <person name="Song J."/>
        </authorList>
    </citation>
    <scope>NUCLEOTIDE SEQUENCE [LARGE SCALE GENOMIC DNA]</scope>
    <source>
        <strain evidence="11 12">IMCC34762</strain>
    </source>
</reference>
<dbReference type="Gene3D" id="2.70.150.10">
    <property type="entry name" value="Calcium-transporting ATPase, cytoplasmic transduction domain A"/>
    <property type="match status" value="1"/>
</dbReference>
<keyword evidence="12" id="KW-1185">Reference proteome</keyword>
<dbReference type="InterPro" id="IPR008250">
    <property type="entry name" value="ATPase_P-typ_transduc_dom_A_sf"/>
</dbReference>
<evidence type="ECO:0000256" key="5">
    <source>
        <dbReference type="ARBA" id="ARBA00022840"/>
    </source>
</evidence>
<dbReference type="PROSITE" id="PS00154">
    <property type="entry name" value="ATPASE_E1_E2"/>
    <property type="match status" value="1"/>
</dbReference>
<dbReference type="Pfam" id="PF00689">
    <property type="entry name" value="Cation_ATPase_C"/>
    <property type="match status" value="1"/>
</dbReference>
<dbReference type="GO" id="GO:0005391">
    <property type="term" value="F:P-type sodium:potassium-exchanging transporter activity"/>
    <property type="evidence" value="ECO:0007669"/>
    <property type="project" value="TreeGrafter"/>
</dbReference>
<dbReference type="InterPro" id="IPR036412">
    <property type="entry name" value="HAD-like_sf"/>
</dbReference>
<keyword evidence="4" id="KW-0547">Nucleotide-binding</keyword>
<keyword evidence="5" id="KW-0067">ATP-binding</keyword>
<feature type="transmembrane region" description="Helical" evidence="9">
    <location>
        <begin position="778"/>
        <end position="798"/>
    </location>
</feature>
<evidence type="ECO:0000256" key="7">
    <source>
        <dbReference type="ARBA" id="ARBA00022989"/>
    </source>
</evidence>
<dbReference type="SUPFAM" id="SSF81665">
    <property type="entry name" value="Calcium ATPase, transmembrane domain M"/>
    <property type="match status" value="1"/>
</dbReference>
<feature type="domain" description="Cation-transporting P-type ATPase N-terminal" evidence="10">
    <location>
        <begin position="2"/>
        <end position="76"/>
    </location>
</feature>
<dbReference type="RefSeq" id="WP_111410391.1">
    <property type="nucleotide sequence ID" value="NZ_QKXH01000007.1"/>
</dbReference>
<feature type="transmembrane region" description="Helical" evidence="9">
    <location>
        <begin position="269"/>
        <end position="301"/>
    </location>
</feature>
<dbReference type="Pfam" id="PF00690">
    <property type="entry name" value="Cation_ATPase_N"/>
    <property type="match status" value="1"/>
</dbReference>
<keyword evidence="7 9" id="KW-1133">Transmembrane helix</keyword>
<dbReference type="InterPro" id="IPR001757">
    <property type="entry name" value="P_typ_ATPase"/>
</dbReference>
<dbReference type="InterPro" id="IPR023298">
    <property type="entry name" value="ATPase_P-typ_TM_dom_sf"/>
</dbReference>
<comment type="similarity">
    <text evidence="2">Belongs to the cation transport ATPase (P-type) (TC 3.A.3) family. Type IIA subfamily.</text>
</comment>
<protein>
    <submittedName>
        <fullName evidence="11">HAD family hydrolase</fullName>
    </submittedName>
</protein>
<dbReference type="InterPro" id="IPR006068">
    <property type="entry name" value="ATPase_P-typ_cation-transptr_C"/>
</dbReference>
<name>A0A2W7TWH9_9FLAO</name>
<dbReference type="Pfam" id="PF00122">
    <property type="entry name" value="E1-E2_ATPase"/>
    <property type="match status" value="1"/>
</dbReference>
<feature type="transmembrane region" description="Helical" evidence="9">
    <location>
        <begin position="703"/>
        <end position="722"/>
    </location>
</feature>
<evidence type="ECO:0000256" key="8">
    <source>
        <dbReference type="ARBA" id="ARBA00023136"/>
    </source>
</evidence>
<dbReference type="GO" id="GO:0030007">
    <property type="term" value="P:intracellular potassium ion homeostasis"/>
    <property type="evidence" value="ECO:0007669"/>
    <property type="project" value="TreeGrafter"/>
</dbReference>
<dbReference type="GO" id="GO:1902600">
    <property type="term" value="P:proton transmembrane transport"/>
    <property type="evidence" value="ECO:0007669"/>
    <property type="project" value="TreeGrafter"/>
</dbReference>
<evidence type="ECO:0000313" key="11">
    <source>
        <dbReference type="EMBL" id="PZX93110.1"/>
    </source>
</evidence>
<dbReference type="GO" id="GO:0005524">
    <property type="term" value="F:ATP binding"/>
    <property type="evidence" value="ECO:0007669"/>
    <property type="project" value="UniProtKB-KW"/>
</dbReference>
<gene>
    <name evidence="11" type="ORF">DOS84_12140</name>
</gene>
<dbReference type="Pfam" id="PF13246">
    <property type="entry name" value="Cation_ATPase"/>
    <property type="match status" value="1"/>
</dbReference>
<dbReference type="InterPro" id="IPR023214">
    <property type="entry name" value="HAD_sf"/>
</dbReference>
<keyword evidence="11" id="KW-0378">Hydrolase</keyword>
<dbReference type="PANTHER" id="PTHR43294:SF20">
    <property type="entry name" value="P-TYPE ATPASE"/>
    <property type="match status" value="1"/>
</dbReference>
<dbReference type="InterPro" id="IPR050510">
    <property type="entry name" value="Cation_transp_ATPase_P-type"/>
</dbReference>
<dbReference type="PANTHER" id="PTHR43294">
    <property type="entry name" value="SODIUM/POTASSIUM-TRANSPORTING ATPASE SUBUNIT ALPHA"/>
    <property type="match status" value="1"/>
</dbReference>
<dbReference type="InterPro" id="IPR018303">
    <property type="entry name" value="ATPase_P-typ_P_site"/>
</dbReference>
<dbReference type="SFLD" id="SFLDG00002">
    <property type="entry name" value="C1.7:_P-type_atpase_like"/>
    <property type="match status" value="1"/>
</dbReference>
<dbReference type="AlphaFoldDB" id="A0A2W7TWH9"/>
<evidence type="ECO:0000259" key="10">
    <source>
        <dbReference type="SMART" id="SM00831"/>
    </source>
</evidence>
<dbReference type="PRINTS" id="PR00119">
    <property type="entry name" value="CATATPASE"/>
</dbReference>
<sequence>MEFYGQNIKDIIEQLNSNARRGLSENVVLSARNKYGSNTLKVTRNRNTLKMLFAQFTSPLVLILIVASIVSFFLGQERDGSILLMIVVLNALIGFYQEWNAENILASLKNLVVEKCVVIRQGNTLEIFVEDLVPGDVVKLSEGEGVPADIRLIDSKDFSTNEFILTGESLPSNKDYLFTTDKVLNISEIKNCIFMGTTVARGEATGIVYATGMQTEIGKISTSSQKIKIADAPIQIEIADVAKKLTFVTLIIAAFLFGIRLLLHDSLVLALVFSVSVAAAMVPEGLPAQISMALALAIARLTKRKAIVKRMASAQTLGSATVIASDKTGTITKNEMTITGCYFNGESFSVSGLGYEPLGSISNEQGKVLKKDSLGNLKIFFLSGFLSSTGKINPPDKYHPSWYSIGDPTEASFATLAMKAGFTLEEIEKNYVFIKAFRFDSFRKRATIIRKHKDKTIASVKGSIESVLGVSTKLIANGKIEELTAENRKQIISLAAAFSQNALRVIAIAYKDLETKEEYSIDEVEKDLTFAGFVTMFDPPNEGVKSAIEQVFKAHMKVFMITGDNEVTAKAIAKNIGLMNEGNELPTVINSTTLQTMSDDDLKNVFQKRALLFSRVSPDDKLRIVDLLMKLGEIVAVTGDGVNDTLSLKRADIGVAMGKNGSKVAQEAANMILLDDNFATIVVAVKEGRTIFRNLEKTIKTNLSSNMAELICVLFGFVGSFLGVATPILAVQILLIDLVGEMFPLIMLAYDPPEKNIMDNRPRNPKDKILTKTAMKGIAFSGIVMGIVAYVAFLYCFFMNPMGIGNYEKAITITFVSIIFGQYANLLSRRTYKNVFGRYLFSNRNLLLAFTLSIFCIVLIVYIPIFNLYFHTFPLQVMDWSLPISVGIICLLIFEIKKSITKKVNINSII</sequence>
<dbReference type="InterPro" id="IPR023299">
    <property type="entry name" value="ATPase_P-typ_cyto_dom_N"/>
</dbReference>
<keyword evidence="6" id="KW-1278">Translocase</keyword>
<feature type="transmembrane region" description="Helical" evidence="9">
    <location>
        <begin position="80"/>
        <end position="99"/>
    </location>
</feature>
<evidence type="ECO:0000256" key="2">
    <source>
        <dbReference type="ARBA" id="ARBA00005675"/>
    </source>
</evidence>
<dbReference type="Gene3D" id="1.20.1110.10">
    <property type="entry name" value="Calcium-transporting ATPase, transmembrane domain"/>
    <property type="match status" value="1"/>
</dbReference>
<feature type="transmembrane region" description="Helical" evidence="9">
    <location>
        <begin position="877"/>
        <end position="894"/>
    </location>
</feature>